<dbReference type="GO" id="GO:0022625">
    <property type="term" value="C:cytosolic large ribosomal subunit"/>
    <property type="evidence" value="ECO:0007669"/>
    <property type="project" value="TreeGrafter"/>
</dbReference>
<dbReference type="SUPFAM" id="SSF55129">
    <property type="entry name" value="Ribosomal protein L30p/L7e"/>
    <property type="match status" value="1"/>
</dbReference>
<dbReference type="EMBL" id="JAGFBR010000019">
    <property type="protein sequence ID" value="KAH0448955.1"/>
    <property type="molecule type" value="Genomic_DNA"/>
</dbReference>
<keyword evidence="6" id="KW-1185">Reference proteome</keyword>
<organism evidence="5 6">
    <name type="scientific">Dendrobium chrysotoxum</name>
    <name type="common">Orchid</name>
    <dbReference type="NCBI Taxonomy" id="161865"/>
    <lineage>
        <taxon>Eukaryota</taxon>
        <taxon>Viridiplantae</taxon>
        <taxon>Streptophyta</taxon>
        <taxon>Embryophyta</taxon>
        <taxon>Tracheophyta</taxon>
        <taxon>Spermatophyta</taxon>
        <taxon>Magnoliopsida</taxon>
        <taxon>Liliopsida</taxon>
        <taxon>Asparagales</taxon>
        <taxon>Orchidaceae</taxon>
        <taxon>Epidendroideae</taxon>
        <taxon>Malaxideae</taxon>
        <taxon>Dendrobiinae</taxon>
        <taxon>Dendrobium</taxon>
    </lineage>
</organism>
<sequence length="190" mass="21320">MYSSIYSLRAGQKASSVASRTKASVISSWIVKFLLELDYALCGIVQSLVYGTGVCAEFSGSVFRSLLEKPSPQHPNAQHSDNGMTYDNAIMALGKTCYFFIIELMKFLCLRQIFNGVFLKVNKATMNMLRRVEPYVTYGYPNLKSDLGKHKIICIEDLIHEIFTVGPYLKKANNFLQPFKLKAPLGGLKK</sequence>
<dbReference type="PANTHER" id="PTHR11524">
    <property type="entry name" value="60S RIBOSOMAL PROTEIN L7"/>
    <property type="match status" value="1"/>
</dbReference>
<evidence type="ECO:0000256" key="2">
    <source>
        <dbReference type="ARBA" id="ARBA00022980"/>
    </source>
</evidence>
<comment type="caution">
    <text evidence="5">The sequence shown here is derived from an EMBL/GenBank/DDBJ whole genome shotgun (WGS) entry which is preliminary data.</text>
</comment>
<dbReference type="InterPro" id="IPR016082">
    <property type="entry name" value="Ribosomal_uL30_ferredoxin-like"/>
</dbReference>
<dbReference type="AlphaFoldDB" id="A0AAV7FZW5"/>
<gene>
    <name evidence="5" type="ORF">IEQ34_022755</name>
</gene>
<dbReference type="PANTHER" id="PTHR11524:SF16">
    <property type="entry name" value="LARGE RIBOSOMAL SUBUNIT PROTEIN UL30"/>
    <property type="match status" value="1"/>
</dbReference>
<dbReference type="Pfam" id="PF00327">
    <property type="entry name" value="Ribosomal_L30"/>
    <property type="match status" value="1"/>
</dbReference>
<keyword evidence="2" id="KW-0689">Ribosomal protein</keyword>
<dbReference type="GO" id="GO:0003735">
    <property type="term" value="F:structural constituent of ribosome"/>
    <property type="evidence" value="ECO:0007669"/>
    <property type="project" value="TreeGrafter"/>
</dbReference>
<accession>A0AAV7FZW5</accession>
<evidence type="ECO:0000256" key="3">
    <source>
        <dbReference type="ARBA" id="ARBA00023274"/>
    </source>
</evidence>
<dbReference type="InterPro" id="IPR036919">
    <property type="entry name" value="Ribo_uL30_ferredoxin-like_sf"/>
</dbReference>
<dbReference type="Gene3D" id="3.30.1390.20">
    <property type="entry name" value="Ribosomal protein L30, ferredoxin-like fold domain"/>
    <property type="match status" value="1"/>
</dbReference>
<feature type="domain" description="Large ribosomal subunit protein uL30-like ferredoxin-like fold" evidence="4">
    <location>
        <begin position="105"/>
        <end position="136"/>
    </location>
</feature>
<dbReference type="InterPro" id="IPR039699">
    <property type="entry name" value="Ribosomal_uL30"/>
</dbReference>
<evidence type="ECO:0000313" key="5">
    <source>
        <dbReference type="EMBL" id="KAH0448955.1"/>
    </source>
</evidence>
<dbReference type="GO" id="GO:0003723">
    <property type="term" value="F:RNA binding"/>
    <property type="evidence" value="ECO:0007669"/>
    <property type="project" value="TreeGrafter"/>
</dbReference>
<dbReference type="InterPro" id="IPR035808">
    <property type="entry name" value="Ribosomal_uL30_euk_arc"/>
</dbReference>
<protein>
    <recommendedName>
        <fullName evidence="4">Large ribosomal subunit protein uL30-like ferredoxin-like fold domain-containing protein</fullName>
    </recommendedName>
</protein>
<dbReference type="GO" id="GO:0000463">
    <property type="term" value="P:maturation of LSU-rRNA from tricistronic rRNA transcript (SSU-rRNA, 5.8S rRNA, LSU-rRNA)"/>
    <property type="evidence" value="ECO:0007669"/>
    <property type="project" value="TreeGrafter"/>
</dbReference>
<proteinExistence type="inferred from homology"/>
<dbReference type="Proteomes" id="UP000775213">
    <property type="component" value="Unassembled WGS sequence"/>
</dbReference>
<keyword evidence="3" id="KW-0687">Ribonucleoprotein</keyword>
<dbReference type="FunFam" id="3.30.1390.20:FF:000004">
    <property type="entry name" value="60S ribosomal protein L7"/>
    <property type="match status" value="1"/>
</dbReference>
<comment type="similarity">
    <text evidence="1">Belongs to the universal ribosomal protein uL30 family.</text>
</comment>
<dbReference type="CDD" id="cd01657">
    <property type="entry name" value="Ribosomal_L7_archeal_euk"/>
    <property type="match status" value="1"/>
</dbReference>
<evidence type="ECO:0000313" key="6">
    <source>
        <dbReference type="Proteomes" id="UP000775213"/>
    </source>
</evidence>
<evidence type="ECO:0000256" key="1">
    <source>
        <dbReference type="ARBA" id="ARBA00007594"/>
    </source>
</evidence>
<evidence type="ECO:0000259" key="4">
    <source>
        <dbReference type="Pfam" id="PF00327"/>
    </source>
</evidence>
<reference evidence="5 6" key="1">
    <citation type="journal article" date="2021" name="Hortic Res">
        <title>Chromosome-scale assembly of the Dendrobium chrysotoxum genome enhances the understanding of orchid evolution.</title>
        <authorList>
            <person name="Zhang Y."/>
            <person name="Zhang G.Q."/>
            <person name="Zhang D."/>
            <person name="Liu X.D."/>
            <person name="Xu X.Y."/>
            <person name="Sun W.H."/>
            <person name="Yu X."/>
            <person name="Zhu X."/>
            <person name="Wang Z.W."/>
            <person name="Zhao X."/>
            <person name="Zhong W.Y."/>
            <person name="Chen H."/>
            <person name="Yin W.L."/>
            <person name="Huang T."/>
            <person name="Niu S.C."/>
            <person name="Liu Z.J."/>
        </authorList>
    </citation>
    <scope>NUCLEOTIDE SEQUENCE [LARGE SCALE GENOMIC DNA]</scope>
    <source>
        <strain evidence="5">Lindl</strain>
    </source>
</reference>
<name>A0AAV7FZW5_DENCH</name>